<evidence type="ECO:0000313" key="3">
    <source>
        <dbReference type="Proteomes" id="UP001519460"/>
    </source>
</evidence>
<feature type="non-terminal residue" evidence="2">
    <location>
        <position position="203"/>
    </location>
</feature>
<protein>
    <submittedName>
        <fullName evidence="2">Uncharacterized protein</fullName>
    </submittedName>
</protein>
<comment type="caution">
    <text evidence="2">The sequence shown here is derived from an EMBL/GenBank/DDBJ whole genome shotgun (WGS) entry which is preliminary data.</text>
</comment>
<feature type="region of interest" description="Disordered" evidence="1">
    <location>
        <begin position="1"/>
        <end position="66"/>
    </location>
</feature>
<accession>A0ABD0KBD9</accession>
<gene>
    <name evidence="2" type="ORF">BaRGS_00024421</name>
</gene>
<proteinExistence type="predicted"/>
<evidence type="ECO:0000256" key="1">
    <source>
        <dbReference type="SAM" id="MobiDB-lite"/>
    </source>
</evidence>
<evidence type="ECO:0000313" key="2">
    <source>
        <dbReference type="EMBL" id="KAK7484296.1"/>
    </source>
</evidence>
<reference evidence="2 3" key="1">
    <citation type="journal article" date="2023" name="Sci. Data">
        <title>Genome assembly of the Korean intertidal mud-creeper Batillaria attramentaria.</title>
        <authorList>
            <person name="Patra A.K."/>
            <person name="Ho P.T."/>
            <person name="Jun S."/>
            <person name="Lee S.J."/>
            <person name="Kim Y."/>
            <person name="Won Y.J."/>
        </authorList>
    </citation>
    <scope>NUCLEOTIDE SEQUENCE [LARGE SCALE GENOMIC DNA]</scope>
    <source>
        <strain evidence="2">Wonlab-2016</strain>
    </source>
</reference>
<sequence length="203" mass="22250">MAESEQEKTRPASGSDIRTEGSSDKADNPDEETDPFDKIIARIKRDISEKAKRHPGRPGPKAALTEPMFYVTGNKDAPSSLNVCTARAVAPSSRDAAKPRGIRTKAVRAATVTLPTGSTGDAGGNWRSKDRHYSVWECRTPFVFTSARLDRIRRIEEEELETGPEGAGDSERRRAVEDLEPQLGVHSTLWEEGSGLFGAVRED</sequence>
<feature type="compositionally biased region" description="Basic and acidic residues" evidence="1">
    <location>
        <begin position="1"/>
        <end position="10"/>
    </location>
</feature>
<feature type="compositionally biased region" description="Basic and acidic residues" evidence="1">
    <location>
        <begin position="35"/>
        <end position="50"/>
    </location>
</feature>
<feature type="region of interest" description="Disordered" evidence="1">
    <location>
        <begin position="154"/>
        <end position="174"/>
    </location>
</feature>
<keyword evidence="3" id="KW-1185">Reference proteome</keyword>
<name>A0ABD0KBD9_9CAEN</name>
<dbReference type="AlphaFoldDB" id="A0ABD0KBD9"/>
<dbReference type="Proteomes" id="UP001519460">
    <property type="component" value="Unassembled WGS sequence"/>
</dbReference>
<dbReference type="EMBL" id="JACVVK020000212">
    <property type="protein sequence ID" value="KAK7484296.1"/>
    <property type="molecule type" value="Genomic_DNA"/>
</dbReference>
<feature type="compositionally biased region" description="Basic and acidic residues" evidence="1">
    <location>
        <begin position="17"/>
        <end position="28"/>
    </location>
</feature>
<organism evidence="2 3">
    <name type="scientific">Batillaria attramentaria</name>
    <dbReference type="NCBI Taxonomy" id="370345"/>
    <lineage>
        <taxon>Eukaryota</taxon>
        <taxon>Metazoa</taxon>
        <taxon>Spiralia</taxon>
        <taxon>Lophotrochozoa</taxon>
        <taxon>Mollusca</taxon>
        <taxon>Gastropoda</taxon>
        <taxon>Caenogastropoda</taxon>
        <taxon>Sorbeoconcha</taxon>
        <taxon>Cerithioidea</taxon>
        <taxon>Batillariidae</taxon>
        <taxon>Batillaria</taxon>
    </lineage>
</organism>